<evidence type="ECO:0000313" key="5">
    <source>
        <dbReference type="Proteomes" id="UP001431783"/>
    </source>
</evidence>
<feature type="region of interest" description="Disordered" evidence="2">
    <location>
        <begin position="1443"/>
        <end position="1548"/>
    </location>
</feature>
<feature type="compositionally biased region" description="Basic and acidic residues" evidence="2">
    <location>
        <begin position="673"/>
        <end position="701"/>
    </location>
</feature>
<feature type="compositionally biased region" description="Polar residues" evidence="2">
    <location>
        <begin position="528"/>
        <end position="538"/>
    </location>
</feature>
<reference evidence="4 5" key="1">
    <citation type="submission" date="2023-03" db="EMBL/GenBank/DDBJ databases">
        <title>Genome insight into feeding habits of ladybird beetles.</title>
        <authorList>
            <person name="Li H.-S."/>
            <person name="Huang Y.-H."/>
            <person name="Pang H."/>
        </authorList>
    </citation>
    <scope>NUCLEOTIDE SEQUENCE [LARGE SCALE GENOMIC DNA]</scope>
    <source>
        <strain evidence="4">SYSU_2023b</strain>
        <tissue evidence="4">Whole body</tissue>
    </source>
</reference>
<dbReference type="GO" id="GO:0030154">
    <property type="term" value="P:cell differentiation"/>
    <property type="evidence" value="ECO:0007669"/>
    <property type="project" value="TreeGrafter"/>
</dbReference>
<proteinExistence type="predicted"/>
<feature type="region of interest" description="Disordered" evidence="2">
    <location>
        <begin position="648"/>
        <end position="701"/>
    </location>
</feature>
<feature type="region of interest" description="Disordered" evidence="2">
    <location>
        <begin position="135"/>
        <end position="190"/>
    </location>
</feature>
<evidence type="ECO:0000259" key="3">
    <source>
        <dbReference type="Pfam" id="PF07001"/>
    </source>
</evidence>
<dbReference type="PANTHER" id="PTHR14038:SF0">
    <property type="entry name" value="LP18708P"/>
    <property type="match status" value="1"/>
</dbReference>
<gene>
    <name evidence="4" type="ORF">WA026_016625</name>
</gene>
<evidence type="ECO:0000313" key="4">
    <source>
        <dbReference type="EMBL" id="KAK9891827.1"/>
    </source>
</evidence>
<name>A0AAW1VHS3_9CUCU</name>
<feature type="region of interest" description="Disordered" evidence="2">
    <location>
        <begin position="573"/>
        <end position="609"/>
    </location>
</feature>
<dbReference type="Proteomes" id="UP001431783">
    <property type="component" value="Unassembled WGS sequence"/>
</dbReference>
<dbReference type="InterPro" id="IPR009738">
    <property type="entry name" value="BAT2_N"/>
</dbReference>
<feature type="compositionally biased region" description="Basic and acidic residues" evidence="2">
    <location>
        <begin position="30"/>
        <end position="39"/>
    </location>
</feature>
<feature type="domain" description="BAT2 N-terminal" evidence="3">
    <location>
        <begin position="1"/>
        <end position="182"/>
    </location>
</feature>
<feature type="compositionally biased region" description="Basic and acidic residues" evidence="2">
    <location>
        <begin position="340"/>
        <end position="369"/>
    </location>
</feature>
<feature type="compositionally biased region" description="Polar residues" evidence="2">
    <location>
        <begin position="1035"/>
        <end position="1062"/>
    </location>
</feature>
<feature type="compositionally biased region" description="Low complexity" evidence="2">
    <location>
        <begin position="1072"/>
        <end position="1083"/>
    </location>
</feature>
<dbReference type="Pfam" id="PF07001">
    <property type="entry name" value="BAT2_N"/>
    <property type="match status" value="1"/>
</dbReference>
<feature type="compositionally biased region" description="Basic and acidic residues" evidence="2">
    <location>
        <begin position="901"/>
        <end position="948"/>
    </location>
</feature>
<dbReference type="InterPro" id="IPR033184">
    <property type="entry name" value="PRRC2"/>
</dbReference>
<feature type="region of interest" description="Disordered" evidence="2">
    <location>
        <begin position="340"/>
        <end position="476"/>
    </location>
</feature>
<feature type="compositionally biased region" description="Polar residues" evidence="2">
    <location>
        <begin position="831"/>
        <end position="840"/>
    </location>
</feature>
<dbReference type="PANTHER" id="PTHR14038">
    <property type="entry name" value="BAT2 HLA-B-ASSOCIATED TRANSCRIPT 2"/>
    <property type="match status" value="1"/>
</dbReference>
<feature type="region of interest" description="Disordered" evidence="2">
    <location>
        <begin position="505"/>
        <end position="541"/>
    </location>
</feature>
<accession>A0AAW1VHS3</accession>
<feature type="compositionally biased region" description="Low complexity" evidence="2">
    <location>
        <begin position="1510"/>
        <end position="1527"/>
    </location>
</feature>
<feature type="compositionally biased region" description="Basic and acidic residues" evidence="2">
    <location>
        <begin position="1127"/>
        <end position="1143"/>
    </location>
</feature>
<sequence>MSTLSGSGSKGEKQKAKYQSLDINKIYRGSRGESSEKTQQKSTTIYKHGMQILGKVPNTRRPPANLPSLKSEHSGNEAAVPLVPPGGPGWGKQDSTSTPNGLPLAKMDSHQTSTPPSHQAVPPSQIVPVKQELPHVPNAPIDKSWSSVMSRGDSHSHHPPPYQGPQFQHDFPSLSAADGNQGRSAGTEGTYSMGLSLRPQTEGTWVGCGPGAGGEGKISSGHLGAPPQLSVPAGLVQQQQQTIPPQYRGVMPSFMFKNSPPQTNNLPMKSQGQLITHEIMGRQEKPLFNSSKKNYDDVIPPSIIKEEELHRMDEIERDMGWAYSDDIDYNKKLSFSDDELLSDKNSKPKQNCEFKVNERSPEIPKRDASDAWQTSNKGHSSEEDEIKIKRNQHNREVEIAVQRAKQRKKEEEKRFNEATKQGAKQKLKALEERISKREHEEGIGTINPSLVPPKPIVPTEIPLPDFQKEKDGSLKDKEERVKITNDVCDDKIEKASNNFKQLTEIEGKTSLRKNAKPLEREPRDQGVPSFSRNFQNNLPPRFKRQQNVQLQFTDHFENRSANPQNYLKHNAKKVSLSSPLSDNEPKKLNLDDPSPNSYISSDLTRKTESSYSNDNYEFEVTKHAKEEVLYEERVDKREFEKKEYDKKDYIPPKRNENVSVDSKTKNTRGQDSIYDRFQRLDSQESKISRDSKYSSDVDNREYSSWAESKFDIAFEERRRECPREDRRQVPGPITRDRIEADDINESRNLTALKRGQMPEKKIIEPRSKDEKNSDNSDVKNFETCESKVWSDHSDKSKTIPKKEEKDNKATDNSKKNQKVDDYRDDKRNSTRVKQYPQNKGWNEYHRINERGNWQKRSNSMNKNTRPNVTHKSDSFGGVVATDSEGSSEEPHQSNDQSQKNGKSEKDRTSKYNSLKDDKKNSRTDKEKHNEKSQDLKRENYVPRGEPSRHGRGGGNFRSRVGLSKRIDGYGPPPSKSPFTHHEDKKSVDYDGNSLLNPNNLTGAEKDLLVEPKNDEKLLGVETKSVEDRDFKNKTNKNGVNLKQSSGSLNTNASKKANQQGRSLNDKKPFGIKSESSNSLQSKQSKPDESNLLCSAIADISLKNKEDLVDDVEEEISIHGDSDGFQEVKSKKTVKERPKTDDKVTPAFPGKIVKPDNKDREKIKKPLPLQPTHNIPPLMATLVNPPHILPVTNKNQFDRQNRQNKIPPRFAKLRENNRLQKMQQQHSMVEMNDLKSRNMFTSKIVPTNNPVPPISNAWDKPLGTQLRPMENDNVLVTNLDGVNNMEHTSTAGDADADKKINKPPNIPDSAVLDGATAPVNTIIFENTNFKSVPTNRSIRSDKLRKEENTLESQTISNFAKPLNDLLNKNDKQSDSIQLQLPFKEDGGDMKLDFFDSDLTLTDEKALKNPCLSRSMHSMGTAGNNISTADALNFKIQSVKKVWETPSEHSVPQEDANNSFSSSFATDPNTLDSSSFVKGNDNVEDNHEQHGYSQATNQQTSNTTNVCKVKPTQQVSGASSQTVSSTSGAHPPHSGMIGPGLMGNPLSPPPIQPVIGAGVGIGQPPQQYPTNQHIGYQTGLGSSSQYGMSTIPSPPTVLPYTAPPLQAQTANLYGPFQIDQAGVLGQGRSQFSQYPNHYGLGQAASSPYSAQSMFLQTAQGHPPAAQGPEIYQNLNNYRLSSGPFGQNQQLNNPTTVLISSTSNSLMSASVKPSTQQISAIGTKSGGVGQAYQQQSQQGQQVYMFDPSIPANYLQSPGVLQRPTGPVQNNVVPTIQPSSSYYSGSTGTAKPFNCPWRF</sequence>
<protein>
    <recommendedName>
        <fullName evidence="3">BAT2 N-terminal domain-containing protein</fullName>
    </recommendedName>
</protein>
<organism evidence="4 5">
    <name type="scientific">Henosepilachna vigintioctopunctata</name>
    <dbReference type="NCBI Taxonomy" id="420089"/>
    <lineage>
        <taxon>Eukaryota</taxon>
        <taxon>Metazoa</taxon>
        <taxon>Ecdysozoa</taxon>
        <taxon>Arthropoda</taxon>
        <taxon>Hexapoda</taxon>
        <taxon>Insecta</taxon>
        <taxon>Pterygota</taxon>
        <taxon>Neoptera</taxon>
        <taxon>Endopterygota</taxon>
        <taxon>Coleoptera</taxon>
        <taxon>Polyphaga</taxon>
        <taxon>Cucujiformia</taxon>
        <taxon>Coccinelloidea</taxon>
        <taxon>Coccinellidae</taxon>
        <taxon>Epilachninae</taxon>
        <taxon>Epilachnini</taxon>
        <taxon>Henosepilachna</taxon>
    </lineage>
</organism>
<feature type="compositionally biased region" description="Basic and acidic residues" evidence="2">
    <location>
        <begin position="756"/>
        <end position="828"/>
    </location>
</feature>
<feature type="compositionally biased region" description="Polar residues" evidence="2">
    <location>
        <begin position="1453"/>
        <end position="1475"/>
    </location>
</feature>
<evidence type="ECO:0000256" key="2">
    <source>
        <dbReference type="SAM" id="MobiDB-lite"/>
    </source>
</evidence>
<feature type="compositionally biased region" description="Polar residues" evidence="2">
    <location>
        <begin position="181"/>
        <end position="190"/>
    </location>
</feature>
<keyword evidence="1" id="KW-0597">Phosphoprotein</keyword>
<feature type="compositionally biased region" description="Basic and acidic residues" evidence="2">
    <location>
        <begin position="979"/>
        <end position="988"/>
    </location>
</feature>
<comment type="caution">
    <text evidence="4">The sequence shown here is derived from an EMBL/GenBank/DDBJ whole genome shotgun (WGS) entry which is preliminary data.</text>
</comment>
<evidence type="ECO:0000256" key="1">
    <source>
        <dbReference type="ARBA" id="ARBA00022553"/>
    </source>
</evidence>
<feature type="region of interest" description="Disordered" evidence="2">
    <location>
        <begin position="1127"/>
        <end position="1155"/>
    </location>
</feature>
<feature type="compositionally biased region" description="Basic and acidic residues" evidence="2">
    <location>
        <begin position="1003"/>
        <end position="1032"/>
    </location>
</feature>
<keyword evidence="5" id="KW-1185">Reference proteome</keyword>
<feature type="compositionally biased region" description="Basic and acidic residues" evidence="2">
    <location>
        <begin position="466"/>
        <end position="476"/>
    </location>
</feature>
<feature type="compositionally biased region" description="Basic and acidic residues" evidence="2">
    <location>
        <begin position="428"/>
        <end position="442"/>
    </location>
</feature>
<dbReference type="EMBL" id="JARQZJ010000130">
    <property type="protein sequence ID" value="KAK9891827.1"/>
    <property type="molecule type" value="Genomic_DNA"/>
</dbReference>
<feature type="compositionally biased region" description="Basic and acidic residues" evidence="2">
    <location>
        <begin position="716"/>
        <end position="740"/>
    </location>
</feature>
<feature type="region of interest" description="Disordered" evidence="2">
    <location>
        <begin position="1"/>
        <end position="123"/>
    </location>
</feature>
<feature type="compositionally biased region" description="Low complexity" evidence="2">
    <location>
        <begin position="1491"/>
        <end position="1503"/>
    </location>
</feature>
<feature type="region of interest" description="Disordered" evidence="2">
    <location>
        <begin position="716"/>
        <end position="1088"/>
    </location>
</feature>
<feature type="compositionally biased region" description="Polar residues" evidence="2">
    <location>
        <begin position="854"/>
        <end position="869"/>
    </location>
</feature>
<feature type="compositionally biased region" description="Basic and acidic residues" evidence="2">
    <location>
        <begin position="408"/>
        <end position="417"/>
    </location>
</feature>